<sequence>MAIIALRRKPILASAGLSTLAWSQNDNPALWGAVSWFLGVRNQAFKLDGFKSVNYSIWAFLEQKVCRIRYATSEELKIVLERAGTK</sequence>
<evidence type="ECO:0000313" key="2">
    <source>
        <dbReference type="Proteomes" id="UP000580250"/>
    </source>
</evidence>
<name>A0A6V7UUB2_MELEN</name>
<dbReference type="AlphaFoldDB" id="A0A6V7UUB2"/>
<accession>A0A6V7UUB2</accession>
<proteinExistence type="predicted"/>
<dbReference type="Proteomes" id="UP000580250">
    <property type="component" value="Unassembled WGS sequence"/>
</dbReference>
<organism evidence="1 2">
    <name type="scientific">Meloidogyne enterolobii</name>
    <name type="common">Root-knot nematode worm</name>
    <name type="synonym">Meloidogyne mayaguensis</name>
    <dbReference type="NCBI Taxonomy" id="390850"/>
    <lineage>
        <taxon>Eukaryota</taxon>
        <taxon>Metazoa</taxon>
        <taxon>Ecdysozoa</taxon>
        <taxon>Nematoda</taxon>
        <taxon>Chromadorea</taxon>
        <taxon>Rhabditida</taxon>
        <taxon>Tylenchina</taxon>
        <taxon>Tylenchomorpha</taxon>
        <taxon>Tylenchoidea</taxon>
        <taxon>Meloidogynidae</taxon>
        <taxon>Meloidogyninae</taxon>
        <taxon>Meloidogyne</taxon>
    </lineage>
</organism>
<dbReference type="EMBL" id="CAJEWN010000104">
    <property type="protein sequence ID" value="CAD2164525.1"/>
    <property type="molecule type" value="Genomic_DNA"/>
</dbReference>
<comment type="caution">
    <text evidence="1">The sequence shown here is derived from an EMBL/GenBank/DDBJ whole genome shotgun (WGS) entry which is preliminary data.</text>
</comment>
<reference evidence="1 2" key="1">
    <citation type="submission" date="2020-08" db="EMBL/GenBank/DDBJ databases">
        <authorList>
            <person name="Koutsovoulos G."/>
            <person name="Danchin GJ E."/>
        </authorList>
    </citation>
    <scope>NUCLEOTIDE SEQUENCE [LARGE SCALE GENOMIC DNA]</scope>
</reference>
<gene>
    <name evidence="1" type="ORF">MENT_LOCUS16611</name>
</gene>
<protein>
    <submittedName>
        <fullName evidence="1">Uncharacterized protein</fullName>
    </submittedName>
</protein>
<evidence type="ECO:0000313" key="1">
    <source>
        <dbReference type="EMBL" id="CAD2164525.1"/>
    </source>
</evidence>